<name>A0ABD1Y8D3_9MARC</name>
<dbReference type="AlphaFoldDB" id="A0ABD1Y8D3"/>
<reference evidence="1 2" key="1">
    <citation type="submission" date="2024-09" db="EMBL/GenBank/DDBJ databases">
        <title>Chromosome-scale assembly of Riccia fluitans.</title>
        <authorList>
            <person name="Paukszto L."/>
            <person name="Sawicki J."/>
            <person name="Karawczyk K."/>
            <person name="Piernik-Szablinska J."/>
            <person name="Szczecinska M."/>
            <person name="Mazdziarz M."/>
        </authorList>
    </citation>
    <scope>NUCLEOTIDE SEQUENCE [LARGE SCALE GENOMIC DNA]</scope>
    <source>
        <strain evidence="1">Rf_01</strain>
        <tissue evidence="1">Aerial parts of the thallus</tissue>
    </source>
</reference>
<sequence>MKGLPFLKEGNYKEGMKDLEVVFWLEEERDKAVLEAAEWESSLEEILTESSPDFGFKSIWPFMWVSGLKWHSAARRRASIAAW</sequence>
<dbReference type="EMBL" id="JBHFFA010000006">
    <property type="protein sequence ID" value="KAL2622891.1"/>
    <property type="molecule type" value="Genomic_DNA"/>
</dbReference>
<evidence type="ECO:0000313" key="1">
    <source>
        <dbReference type="EMBL" id="KAL2622891.1"/>
    </source>
</evidence>
<gene>
    <name evidence="1" type="ORF">R1flu_003096</name>
</gene>
<protein>
    <submittedName>
        <fullName evidence="1">Uncharacterized protein</fullName>
    </submittedName>
</protein>
<dbReference type="Proteomes" id="UP001605036">
    <property type="component" value="Unassembled WGS sequence"/>
</dbReference>
<proteinExistence type="predicted"/>
<comment type="caution">
    <text evidence="1">The sequence shown here is derived from an EMBL/GenBank/DDBJ whole genome shotgun (WGS) entry which is preliminary data.</text>
</comment>
<evidence type="ECO:0000313" key="2">
    <source>
        <dbReference type="Proteomes" id="UP001605036"/>
    </source>
</evidence>
<accession>A0ABD1Y8D3</accession>
<keyword evidence="2" id="KW-1185">Reference proteome</keyword>
<organism evidence="1 2">
    <name type="scientific">Riccia fluitans</name>
    <dbReference type="NCBI Taxonomy" id="41844"/>
    <lineage>
        <taxon>Eukaryota</taxon>
        <taxon>Viridiplantae</taxon>
        <taxon>Streptophyta</taxon>
        <taxon>Embryophyta</taxon>
        <taxon>Marchantiophyta</taxon>
        <taxon>Marchantiopsida</taxon>
        <taxon>Marchantiidae</taxon>
        <taxon>Marchantiales</taxon>
        <taxon>Ricciaceae</taxon>
        <taxon>Riccia</taxon>
    </lineage>
</organism>